<keyword evidence="1" id="KW-0732">Signal</keyword>
<evidence type="ECO:0000313" key="2">
    <source>
        <dbReference type="EMBL" id="AJD49487.1"/>
    </source>
</evidence>
<dbReference type="Proteomes" id="UP000006764">
    <property type="component" value="Chromosome"/>
</dbReference>
<evidence type="ECO:0008006" key="4">
    <source>
        <dbReference type="Google" id="ProtNLM"/>
    </source>
</evidence>
<feature type="chain" id="PRO_5002111360" description="DUF2946 domain-containing protein" evidence="1">
    <location>
        <begin position="26"/>
        <end position="115"/>
    </location>
</feature>
<evidence type="ECO:0000256" key="1">
    <source>
        <dbReference type="SAM" id="SignalP"/>
    </source>
</evidence>
<dbReference type="RefSeq" id="WP_008733528.1">
    <property type="nucleotide sequence ID" value="NZ_CP004387.1"/>
</dbReference>
<sequence>MRASRSWRALPWLLALLMVVGQAHAVVHALSHIDVGTGHTLHSDHDNDHRLPGHAGVSHSDLTCKLCAAGHATLPAATLPLIPQHETHAWCAPPDNRSLAAPREQYLCRDPPRAG</sequence>
<dbReference type="STRING" id="391936.S7S_15375"/>
<accession>A0A0B4XT63</accession>
<dbReference type="EMBL" id="CP004387">
    <property type="protein sequence ID" value="AJD49487.1"/>
    <property type="molecule type" value="Genomic_DNA"/>
</dbReference>
<reference evidence="2 3" key="1">
    <citation type="journal article" date="2012" name="J. Bacteriol.">
        <title>Genome sequence of an alkane-degrading bacterium, Alcanivorax pacificus type strain W11-5, isolated from deep sea sediment.</title>
        <authorList>
            <person name="Lai Q."/>
            <person name="Shao Z."/>
        </authorList>
    </citation>
    <scope>NUCLEOTIDE SEQUENCE [LARGE SCALE GENOMIC DNA]</scope>
    <source>
        <strain evidence="2 3">W11-5</strain>
    </source>
</reference>
<name>A0A0B4XT63_9GAMM</name>
<feature type="signal peptide" evidence="1">
    <location>
        <begin position="1"/>
        <end position="25"/>
    </location>
</feature>
<organism evidence="2 3">
    <name type="scientific">Isoalcanivorax pacificus W11-5</name>
    <dbReference type="NCBI Taxonomy" id="391936"/>
    <lineage>
        <taxon>Bacteria</taxon>
        <taxon>Pseudomonadati</taxon>
        <taxon>Pseudomonadota</taxon>
        <taxon>Gammaproteobacteria</taxon>
        <taxon>Oceanospirillales</taxon>
        <taxon>Alcanivoracaceae</taxon>
        <taxon>Isoalcanivorax</taxon>
    </lineage>
</organism>
<dbReference type="KEGG" id="apac:S7S_15375"/>
<dbReference type="HOGENOM" id="CLU_2103828_0_0_6"/>
<dbReference type="AlphaFoldDB" id="A0A0B4XT63"/>
<evidence type="ECO:0000313" key="3">
    <source>
        <dbReference type="Proteomes" id="UP000006764"/>
    </source>
</evidence>
<gene>
    <name evidence="2" type="ORF">S7S_15375</name>
</gene>
<keyword evidence="3" id="KW-1185">Reference proteome</keyword>
<proteinExistence type="predicted"/>
<protein>
    <recommendedName>
        <fullName evidence="4">DUF2946 domain-containing protein</fullName>
    </recommendedName>
</protein>